<dbReference type="InterPro" id="IPR021135">
    <property type="entry name" value="PEP_COase"/>
</dbReference>
<accession>A0A2Z7C5E9</accession>
<evidence type="ECO:0000256" key="4">
    <source>
        <dbReference type="ARBA" id="ARBA00022553"/>
    </source>
</evidence>
<dbReference type="Proteomes" id="UP000250235">
    <property type="component" value="Unassembled WGS sequence"/>
</dbReference>
<dbReference type="PROSITE" id="PS00781">
    <property type="entry name" value="PEPCASE_1"/>
    <property type="match status" value="1"/>
</dbReference>
<dbReference type="InterPro" id="IPR015813">
    <property type="entry name" value="Pyrv/PenolPyrv_kinase-like_dom"/>
</dbReference>
<evidence type="ECO:0000256" key="1">
    <source>
        <dbReference type="ARBA" id="ARBA00004496"/>
    </source>
</evidence>
<keyword evidence="7" id="KW-1185">Reference proteome</keyword>
<dbReference type="Pfam" id="PF00311">
    <property type="entry name" value="PEPcase"/>
    <property type="match status" value="1"/>
</dbReference>
<dbReference type="AlphaFoldDB" id="A0A2Z7C5E9"/>
<dbReference type="GO" id="GO:0006099">
    <property type="term" value="P:tricarboxylic acid cycle"/>
    <property type="evidence" value="ECO:0007669"/>
    <property type="project" value="InterPro"/>
</dbReference>
<dbReference type="InterPro" id="IPR018129">
    <property type="entry name" value="PEP_COase_Lys_AS"/>
</dbReference>
<gene>
    <name evidence="6" type="ORF">F511_29815</name>
</gene>
<dbReference type="EMBL" id="KQ999303">
    <property type="protein sequence ID" value="KZV42136.1"/>
    <property type="molecule type" value="Genomic_DNA"/>
</dbReference>
<dbReference type="GO" id="GO:0008964">
    <property type="term" value="F:phosphoenolpyruvate carboxylase activity"/>
    <property type="evidence" value="ECO:0007669"/>
    <property type="project" value="InterPro"/>
</dbReference>
<evidence type="ECO:0000256" key="2">
    <source>
        <dbReference type="ARBA" id="ARBA00011881"/>
    </source>
</evidence>
<name>A0A2Z7C5E9_9LAMI</name>
<dbReference type="GO" id="GO:0009507">
    <property type="term" value="C:chloroplast"/>
    <property type="evidence" value="ECO:0007669"/>
    <property type="project" value="TreeGrafter"/>
</dbReference>
<evidence type="ECO:0000256" key="3">
    <source>
        <dbReference type="ARBA" id="ARBA00022490"/>
    </source>
</evidence>
<keyword evidence="6" id="KW-0670">Pyruvate</keyword>
<protein>
    <submittedName>
        <fullName evidence="6">Phosphoenolpyruvate carboxylase 2</fullName>
    </submittedName>
</protein>
<feature type="active site" evidence="5">
    <location>
        <position position="125"/>
    </location>
</feature>
<evidence type="ECO:0000256" key="5">
    <source>
        <dbReference type="PROSITE-ProRule" id="PRU10111"/>
    </source>
</evidence>
<reference evidence="6 7" key="1">
    <citation type="journal article" date="2015" name="Proc. Natl. Acad. Sci. U.S.A.">
        <title>The resurrection genome of Boea hygrometrica: A blueprint for survival of dehydration.</title>
        <authorList>
            <person name="Xiao L."/>
            <person name="Yang G."/>
            <person name="Zhang L."/>
            <person name="Yang X."/>
            <person name="Zhao S."/>
            <person name="Ji Z."/>
            <person name="Zhou Q."/>
            <person name="Hu M."/>
            <person name="Wang Y."/>
            <person name="Chen M."/>
            <person name="Xu Y."/>
            <person name="Jin H."/>
            <person name="Xiao X."/>
            <person name="Hu G."/>
            <person name="Bao F."/>
            <person name="Hu Y."/>
            <person name="Wan P."/>
            <person name="Li L."/>
            <person name="Deng X."/>
            <person name="Kuang T."/>
            <person name="Xiang C."/>
            <person name="Zhu J.K."/>
            <person name="Oliver M.J."/>
            <person name="He Y."/>
        </authorList>
    </citation>
    <scope>NUCLEOTIDE SEQUENCE [LARGE SCALE GENOMIC DNA]</scope>
    <source>
        <strain evidence="7">cv. XS01</strain>
    </source>
</reference>
<evidence type="ECO:0000313" key="7">
    <source>
        <dbReference type="Proteomes" id="UP000250235"/>
    </source>
</evidence>
<comment type="subunit">
    <text evidence="2">Homotetramer.</text>
</comment>
<evidence type="ECO:0000313" key="6">
    <source>
        <dbReference type="EMBL" id="KZV42136.1"/>
    </source>
</evidence>
<dbReference type="GO" id="GO:0015977">
    <property type="term" value="P:carbon fixation"/>
    <property type="evidence" value="ECO:0007669"/>
    <property type="project" value="InterPro"/>
</dbReference>
<keyword evidence="3" id="KW-0963">Cytoplasm</keyword>
<dbReference type="GO" id="GO:0048366">
    <property type="term" value="P:leaf development"/>
    <property type="evidence" value="ECO:0007669"/>
    <property type="project" value="TreeGrafter"/>
</dbReference>
<proteinExistence type="predicted"/>
<dbReference type="SUPFAM" id="SSF51621">
    <property type="entry name" value="Phosphoenolpyruvate/pyruvate domain"/>
    <property type="match status" value="1"/>
</dbReference>
<dbReference type="OrthoDB" id="1582145at2759"/>
<dbReference type="GO" id="GO:0005829">
    <property type="term" value="C:cytosol"/>
    <property type="evidence" value="ECO:0007669"/>
    <property type="project" value="TreeGrafter"/>
</dbReference>
<dbReference type="PANTHER" id="PTHR30523:SF33">
    <property type="entry name" value="PHOSPHOENOLPYRUVATE CARBOXYLASE 3"/>
    <property type="match status" value="1"/>
</dbReference>
<comment type="subcellular location">
    <subcellularLocation>
        <location evidence="1">Cytoplasm</location>
    </subcellularLocation>
</comment>
<dbReference type="GO" id="GO:0048046">
    <property type="term" value="C:apoplast"/>
    <property type="evidence" value="ECO:0007669"/>
    <property type="project" value="TreeGrafter"/>
</dbReference>
<sequence length="202" mass="23173">MAGKNLDKMTSIDAELRLLIPGKLSEDDKLVEYDALPLDRFLDIVQDLHGEDLRSTVQECYELSAAYEGKRDPKTLEELGNVLTSLDPGDSVTAKAFSHLLKLANLAEEVQIAHQSTVDLVFTAHPTQSIRRSLLQKHGRIRNCLAQLYDKDITPDDKQELDGALQRELSMWRCNDELRVRADELHRYSRRHAKYFMRNLLQ</sequence>
<organism evidence="6 7">
    <name type="scientific">Dorcoceras hygrometricum</name>
    <dbReference type="NCBI Taxonomy" id="472368"/>
    <lineage>
        <taxon>Eukaryota</taxon>
        <taxon>Viridiplantae</taxon>
        <taxon>Streptophyta</taxon>
        <taxon>Embryophyta</taxon>
        <taxon>Tracheophyta</taxon>
        <taxon>Spermatophyta</taxon>
        <taxon>Magnoliopsida</taxon>
        <taxon>eudicotyledons</taxon>
        <taxon>Gunneridae</taxon>
        <taxon>Pentapetalae</taxon>
        <taxon>asterids</taxon>
        <taxon>lamiids</taxon>
        <taxon>Lamiales</taxon>
        <taxon>Gesneriaceae</taxon>
        <taxon>Didymocarpoideae</taxon>
        <taxon>Trichosporeae</taxon>
        <taxon>Loxocarpinae</taxon>
        <taxon>Dorcoceras</taxon>
    </lineage>
</organism>
<keyword evidence="4" id="KW-0597">Phosphoprotein</keyword>
<dbReference type="PANTHER" id="PTHR30523">
    <property type="entry name" value="PHOSPHOENOLPYRUVATE CARBOXYLASE"/>
    <property type="match status" value="1"/>
</dbReference>